<gene>
    <name evidence="5" type="ORF">ACFSW5_03965</name>
</gene>
<dbReference type="SUPFAM" id="SSF46689">
    <property type="entry name" value="Homeodomain-like"/>
    <property type="match status" value="2"/>
</dbReference>
<sequence>MARHLHKSQFLHETECPFNIGFYVHDAERITSDHSHDFVELVYVSDGEAHHWFEGRSYPIRAGDVFIINPGEVHSYKIQPGRRLEIINCLFMPELISEAMLRELGVSRSMDYFYVYPFLDARERFHHRLNLDGTKMEEIGSLLKAMIVEWERHRGGYTTIIRLQLLQLLIMLSRFYAEGACSDDRPAEKESTVLVRRINGFLERHFDQKLAVPDLCALFSISNRQLNRVFKQETGMTVTERIHHIRIERAKQYLLDGRDKVIEIAHKVGYDDPSFFTQLFRRKAGCSPGQFRELHAKSNRKTEVIS</sequence>
<dbReference type="InterPro" id="IPR018060">
    <property type="entry name" value="HTH_AraC"/>
</dbReference>
<dbReference type="Pfam" id="PF12833">
    <property type="entry name" value="HTH_18"/>
    <property type="match status" value="1"/>
</dbReference>
<dbReference type="Gene3D" id="1.10.10.60">
    <property type="entry name" value="Homeodomain-like"/>
    <property type="match status" value="1"/>
</dbReference>
<dbReference type="RefSeq" id="WP_379270107.1">
    <property type="nucleotide sequence ID" value="NZ_JBHUGT010000040.1"/>
</dbReference>
<dbReference type="InterPro" id="IPR020449">
    <property type="entry name" value="Tscrpt_reg_AraC-type_HTH"/>
</dbReference>
<dbReference type="PRINTS" id="PR00032">
    <property type="entry name" value="HTHARAC"/>
</dbReference>
<keyword evidence="1" id="KW-0805">Transcription regulation</keyword>
<proteinExistence type="predicted"/>
<dbReference type="Gene3D" id="2.60.120.10">
    <property type="entry name" value="Jelly Rolls"/>
    <property type="match status" value="1"/>
</dbReference>
<dbReference type="PANTHER" id="PTHR43280:SF28">
    <property type="entry name" value="HTH-TYPE TRANSCRIPTIONAL ACTIVATOR RHAS"/>
    <property type="match status" value="1"/>
</dbReference>
<keyword evidence="2" id="KW-0238">DNA-binding</keyword>
<reference evidence="6" key="1">
    <citation type="journal article" date="2019" name="Int. J. Syst. Evol. Microbiol.">
        <title>The Global Catalogue of Microorganisms (GCM) 10K type strain sequencing project: providing services to taxonomists for standard genome sequencing and annotation.</title>
        <authorList>
            <consortium name="The Broad Institute Genomics Platform"/>
            <consortium name="The Broad Institute Genome Sequencing Center for Infectious Disease"/>
            <person name="Wu L."/>
            <person name="Ma J."/>
        </authorList>
    </citation>
    <scope>NUCLEOTIDE SEQUENCE [LARGE SCALE GENOMIC DNA]</scope>
    <source>
        <strain evidence="6">TISTR 1827</strain>
    </source>
</reference>
<dbReference type="PROSITE" id="PS00041">
    <property type="entry name" value="HTH_ARAC_FAMILY_1"/>
    <property type="match status" value="1"/>
</dbReference>
<dbReference type="InterPro" id="IPR037923">
    <property type="entry name" value="HTH-like"/>
</dbReference>
<dbReference type="SUPFAM" id="SSF51215">
    <property type="entry name" value="Regulatory protein AraC"/>
    <property type="match status" value="1"/>
</dbReference>
<evidence type="ECO:0000313" key="6">
    <source>
        <dbReference type="Proteomes" id="UP001597493"/>
    </source>
</evidence>
<dbReference type="SMART" id="SM00342">
    <property type="entry name" value="HTH_ARAC"/>
    <property type="match status" value="1"/>
</dbReference>
<evidence type="ECO:0000256" key="1">
    <source>
        <dbReference type="ARBA" id="ARBA00023015"/>
    </source>
</evidence>
<dbReference type="InterPro" id="IPR014710">
    <property type="entry name" value="RmlC-like_jellyroll"/>
</dbReference>
<dbReference type="Pfam" id="PF02311">
    <property type="entry name" value="AraC_binding"/>
    <property type="match status" value="1"/>
</dbReference>
<name>A0ABW5QTI3_9BACL</name>
<dbReference type="InterPro" id="IPR009057">
    <property type="entry name" value="Homeodomain-like_sf"/>
</dbReference>
<keyword evidence="3" id="KW-0804">Transcription</keyword>
<dbReference type="EMBL" id="JBHUMY010000003">
    <property type="protein sequence ID" value="MFD2659418.1"/>
    <property type="molecule type" value="Genomic_DNA"/>
</dbReference>
<comment type="caution">
    <text evidence="5">The sequence shown here is derived from an EMBL/GenBank/DDBJ whole genome shotgun (WGS) entry which is preliminary data.</text>
</comment>
<dbReference type="PANTHER" id="PTHR43280">
    <property type="entry name" value="ARAC-FAMILY TRANSCRIPTIONAL REGULATOR"/>
    <property type="match status" value="1"/>
</dbReference>
<keyword evidence="6" id="KW-1185">Reference proteome</keyword>
<evidence type="ECO:0000256" key="3">
    <source>
        <dbReference type="ARBA" id="ARBA00023163"/>
    </source>
</evidence>
<dbReference type="InterPro" id="IPR003313">
    <property type="entry name" value="AraC-bd"/>
</dbReference>
<dbReference type="InterPro" id="IPR018062">
    <property type="entry name" value="HTH_AraC-typ_CS"/>
</dbReference>
<dbReference type="Proteomes" id="UP001597493">
    <property type="component" value="Unassembled WGS sequence"/>
</dbReference>
<feature type="domain" description="HTH araC/xylS-type" evidence="4">
    <location>
        <begin position="196"/>
        <end position="294"/>
    </location>
</feature>
<accession>A0ABW5QTI3</accession>
<evidence type="ECO:0000259" key="4">
    <source>
        <dbReference type="PROSITE" id="PS01124"/>
    </source>
</evidence>
<evidence type="ECO:0000313" key="5">
    <source>
        <dbReference type="EMBL" id="MFD2659418.1"/>
    </source>
</evidence>
<dbReference type="PROSITE" id="PS01124">
    <property type="entry name" value="HTH_ARAC_FAMILY_2"/>
    <property type="match status" value="1"/>
</dbReference>
<organism evidence="5 6">
    <name type="scientific">Paenibacillus thailandensis</name>
    <dbReference type="NCBI Taxonomy" id="393250"/>
    <lineage>
        <taxon>Bacteria</taxon>
        <taxon>Bacillati</taxon>
        <taxon>Bacillota</taxon>
        <taxon>Bacilli</taxon>
        <taxon>Bacillales</taxon>
        <taxon>Paenibacillaceae</taxon>
        <taxon>Paenibacillus</taxon>
    </lineage>
</organism>
<protein>
    <submittedName>
        <fullName evidence="5">Helix-turn-helix domain-containing protein</fullName>
    </submittedName>
</protein>
<evidence type="ECO:0000256" key="2">
    <source>
        <dbReference type="ARBA" id="ARBA00023125"/>
    </source>
</evidence>